<evidence type="ECO:0000313" key="1">
    <source>
        <dbReference type="EMBL" id="KAI9180386.1"/>
    </source>
</evidence>
<accession>A0AAD5IXH4</accession>
<proteinExistence type="predicted"/>
<organism evidence="1 2">
    <name type="scientific">Acer negundo</name>
    <name type="common">Box elder</name>
    <dbReference type="NCBI Taxonomy" id="4023"/>
    <lineage>
        <taxon>Eukaryota</taxon>
        <taxon>Viridiplantae</taxon>
        <taxon>Streptophyta</taxon>
        <taxon>Embryophyta</taxon>
        <taxon>Tracheophyta</taxon>
        <taxon>Spermatophyta</taxon>
        <taxon>Magnoliopsida</taxon>
        <taxon>eudicotyledons</taxon>
        <taxon>Gunneridae</taxon>
        <taxon>Pentapetalae</taxon>
        <taxon>rosids</taxon>
        <taxon>malvids</taxon>
        <taxon>Sapindales</taxon>
        <taxon>Sapindaceae</taxon>
        <taxon>Hippocastanoideae</taxon>
        <taxon>Acereae</taxon>
        <taxon>Acer</taxon>
    </lineage>
</organism>
<dbReference type="Proteomes" id="UP001064489">
    <property type="component" value="Chromosome 4"/>
</dbReference>
<keyword evidence="2" id="KW-1185">Reference proteome</keyword>
<dbReference type="AlphaFoldDB" id="A0AAD5IXH4"/>
<protein>
    <submittedName>
        <fullName evidence="1">Uncharacterized protein</fullName>
    </submittedName>
</protein>
<gene>
    <name evidence="1" type="ORF">LWI28_004275</name>
</gene>
<comment type="caution">
    <text evidence="1">The sequence shown here is derived from an EMBL/GenBank/DDBJ whole genome shotgun (WGS) entry which is preliminary data.</text>
</comment>
<dbReference type="EMBL" id="JAJSOW010000101">
    <property type="protein sequence ID" value="KAI9180386.1"/>
    <property type="molecule type" value="Genomic_DNA"/>
</dbReference>
<evidence type="ECO:0000313" key="2">
    <source>
        <dbReference type="Proteomes" id="UP001064489"/>
    </source>
</evidence>
<reference evidence="1" key="2">
    <citation type="submission" date="2023-02" db="EMBL/GenBank/DDBJ databases">
        <authorList>
            <person name="Swenson N.G."/>
            <person name="Wegrzyn J.L."/>
            <person name="Mcevoy S.L."/>
        </authorList>
    </citation>
    <scope>NUCLEOTIDE SEQUENCE</scope>
    <source>
        <strain evidence="1">91603</strain>
        <tissue evidence="1">Leaf</tissue>
    </source>
</reference>
<sequence>MPKEEANYDDERGVVTEIPITTKISDRGNEEVQLELVIEEPRSIAQESPIRVSKPLQRYGCDDENDKVHFALMAPHHLRCVKTRDFHFKVDVLKTRRYPMISEG</sequence>
<reference evidence="1" key="1">
    <citation type="journal article" date="2022" name="Plant J.">
        <title>Strategies of tolerance reflected in two North American maple genomes.</title>
        <authorList>
            <person name="McEvoy S.L."/>
            <person name="Sezen U.U."/>
            <person name="Trouern-Trend A."/>
            <person name="McMahon S.M."/>
            <person name="Schaberg P.G."/>
            <person name="Yang J."/>
            <person name="Wegrzyn J.L."/>
            <person name="Swenson N.G."/>
        </authorList>
    </citation>
    <scope>NUCLEOTIDE SEQUENCE</scope>
    <source>
        <strain evidence="1">91603</strain>
    </source>
</reference>
<name>A0AAD5IXH4_ACENE</name>